<dbReference type="InterPro" id="IPR027417">
    <property type="entry name" value="P-loop_NTPase"/>
</dbReference>
<dbReference type="PANTHER" id="PTHR30448:SF0">
    <property type="entry name" value="RNASE ADAPTER PROTEIN RAPZ"/>
    <property type="match status" value="1"/>
</dbReference>
<feature type="binding site" evidence="4">
    <location>
        <begin position="8"/>
        <end position="15"/>
    </location>
    <ligand>
        <name>ATP</name>
        <dbReference type="ChEBI" id="CHEBI:30616"/>
    </ligand>
</feature>
<organism evidence="7 8">
    <name type="scientific">Oryzomonas rubra</name>
    <dbReference type="NCBI Taxonomy" id="2509454"/>
    <lineage>
        <taxon>Bacteria</taxon>
        <taxon>Pseudomonadati</taxon>
        <taxon>Thermodesulfobacteriota</taxon>
        <taxon>Desulfuromonadia</taxon>
        <taxon>Geobacterales</taxon>
        <taxon>Geobacteraceae</taxon>
        <taxon>Oryzomonas</taxon>
    </lineage>
</organism>
<dbReference type="PANTHER" id="PTHR30448">
    <property type="entry name" value="RNASE ADAPTER PROTEIN RAPZ"/>
    <property type="match status" value="1"/>
</dbReference>
<dbReference type="SUPFAM" id="SSF52540">
    <property type="entry name" value="P-loop containing nucleoside triphosphate hydrolases"/>
    <property type="match status" value="1"/>
</dbReference>
<dbReference type="PIRSF" id="PIRSF005052">
    <property type="entry name" value="P-loopkin"/>
    <property type="match status" value="1"/>
</dbReference>
<dbReference type="Gene3D" id="3.40.50.300">
    <property type="entry name" value="P-loop containing nucleotide triphosphate hydrolases"/>
    <property type="match status" value="1"/>
</dbReference>
<dbReference type="NCBIfam" id="NF003828">
    <property type="entry name" value="PRK05416.1"/>
    <property type="match status" value="1"/>
</dbReference>
<reference evidence="7 8" key="1">
    <citation type="submission" date="2019-04" db="EMBL/GenBank/DDBJ databases">
        <title>Geobacter ruber sp. nov., ferric-reducing bacteria isolated from paddy soil.</title>
        <authorList>
            <person name="Xu Z."/>
            <person name="Masuda Y."/>
            <person name="Itoh H."/>
            <person name="Senoo K."/>
        </authorList>
    </citation>
    <scope>NUCLEOTIDE SEQUENCE [LARGE SCALE GENOMIC DNA]</scope>
    <source>
        <strain evidence="7 8">Red88</strain>
    </source>
</reference>
<proteinExistence type="inferred from homology"/>
<evidence type="ECO:0000256" key="1">
    <source>
        <dbReference type="ARBA" id="ARBA00022741"/>
    </source>
</evidence>
<dbReference type="HAMAP" id="MF_00636">
    <property type="entry name" value="RapZ_like"/>
    <property type="match status" value="1"/>
</dbReference>
<evidence type="ECO:0000313" key="8">
    <source>
        <dbReference type="Proteomes" id="UP000324298"/>
    </source>
</evidence>
<keyword evidence="3 4" id="KW-0342">GTP-binding</keyword>
<gene>
    <name evidence="7" type="primary">rapZ</name>
    <name evidence="7" type="ORF">ET418_02115</name>
</gene>
<protein>
    <submittedName>
        <fullName evidence="7">RNase adapter RapZ</fullName>
    </submittedName>
</protein>
<evidence type="ECO:0000313" key="7">
    <source>
        <dbReference type="EMBL" id="KAA0895337.1"/>
    </source>
</evidence>
<dbReference type="EMBL" id="SRSD01000001">
    <property type="protein sequence ID" value="KAA0895337.1"/>
    <property type="molecule type" value="Genomic_DNA"/>
</dbReference>
<evidence type="ECO:0000259" key="6">
    <source>
        <dbReference type="Pfam" id="PF22740"/>
    </source>
</evidence>
<dbReference type="AlphaFoldDB" id="A0A5A9XQB5"/>
<keyword evidence="2 4" id="KW-0067">ATP-binding</keyword>
<comment type="caution">
    <text evidence="7">The sequence shown here is derived from an EMBL/GenBank/DDBJ whole genome shotgun (WGS) entry which is preliminary data.</text>
</comment>
<dbReference type="Proteomes" id="UP000324298">
    <property type="component" value="Unassembled WGS sequence"/>
</dbReference>
<dbReference type="InterPro" id="IPR005337">
    <property type="entry name" value="RapZ-like"/>
</dbReference>
<dbReference type="Pfam" id="PF22740">
    <property type="entry name" value="PapZ_C"/>
    <property type="match status" value="1"/>
</dbReference>
<evidence type="ECO:0000256" key="2">
    <source>
        <dbReference type="ARBA" id="ARBA00022840"/>
    </source>
</evidence>
<feature type="domain" description="RapZ C-terminal" evidence="6">
    <location>
        <begin position="164"/>
        <end position="283"/>
    </location>
</feature>
<evidence type="ECO:0000256" key="4">
    <source>
        <dbReference type="HAMAP-Rule" id="MF_00636"/>
    </source>
</evidence>
<accession>A0A5A9XQB5</accession>
<keyword evidence="1 4" id="KW-0547">Nucleotide-binding</keyword>
<dbReference type="InterPro" id="IPR053931">
    <property type="entry name" value="RapZ_C"/>
</dbReference>
<evidence type="ECO:0000259" key="5">
    <source>
        <dbReference type="Pfam" id="PF03668"/>
    </source>
</evidence>
<keyword evidence="8" id="KW-1185">Reference proteome</keyword>
<evidence type="ECO:0000256" key="3">
    <source>
        <dbReference type="ARBA" id="ARBA00023134"/>
    </source>
</evidence>
<feature type="binding site" evidence="4">
    <location>
        <begin position="59"/>
        <end position="62"/>
    </location>
    <ligand>
        <name>GTP</name>
        <dbReference type="ChEBI" id="CHEBI:37565"/>
    </ligand>
</feature>
<dbReference type="Pfam" id="PF03668">
    <property type="entry name" value="RapZ-like_N"/>
    <property type="match status" value="1"/>
</dbReference>
<sequence length="287" mass="32644">MRIIVITGMSGSGKSTAVRALEDEGFYCIDNLPVRLFKRFVDLIEKSGETFKGIVLVADIRGREFIKGYESAFQKIRNAGHSIDIFFFDALDETLVRRFSETRRRHPAAEHCSVSEGIRIEREQLSGLRQMASKIIDTSEFNVHQLRDFVLRIVRGEEGESPFVVDVQSFGFRYGIPMESSIVMDVRFLPNPFFVPEMKNLSGLDPEVRDYVMGLPETKSFIDSFFPLVNMLIPAYQREGKAYLTISIGCTGGRHRSVAIAEATAEHLRRNFPAVRITHRDIEKGQQ</sequence>
<name>A0A5A9XQB5_9BACT</name>
<dbReference type="GO" id="GO:0005525">
    <property type="term" value="F:GTP binding"/>
    <property type="evidence" value="ECO:0007669"/>
    <property type="project" value="UniProtKB-UniRule"/>
</dbReference>
<dbReference type="RefSeq" id="WP_149305917.1">
    <property type="nucleotide sequence ID" value="NZ_SRSD01000001.1"/>
</dbReference>
<dbReference type="GO" id="GO:0005524">
    <property type="term" value="F:ATP binding"/>
    <property type="evidence" value="ECO:0007669"/>
    <property type="project" value="UniProtKB-UniRule"/>
</dbReference>
<dbReference type="InterPro" id="IPR053930">
    <property type="entry name" value="RapZ-like_N"/>
</dbReference>
<feature type="domain" description="RapZ-like N-terminal" evidence="5">
    <location>
        <begin position="1"/>
        <end position="157"/>
    </location>
</feature>
<dbReference type="OrthoDB" id="9784461at2"/>